<dbReference type="InterPro" id="IPR011004">
    <property type="entry name" value="Trimer_LpxA-like_sf"/>
</dbReference>
<evidence type="ECO:0000256" key="2">
    <source>
        <dbReference type="ARBA" id="ARBA00023315"/>
    </source>
</evidence>
<accession>A0ABS9GNL4</accession>
<gene>
    <name evidence="3" type="ORF">GIV68_15140</name>
</gene>
<dbReference type="PANTHER" id="PTHR43584">
    <property type="entry name" value="NUCLEOTIDYL TRANSFERASE"/>
    <property type="match status" value="1"/>
</dbReference>
<dbReference type="SUPFAM" id="SSF51161">
    <property type="entry name" value="Trimeric LpxA-like enzymes"/>
    <property type="match status" value="1"/>
</dbReference>
<evidence type="ECO:0000256" key="1">
    <source>
        <dbReference type="ARBA" id="ARBA00022679"/>
    </source>
</evidence>
<dbReference type="Gene3D" id="2.160.10.10">
    <property type="entry name" value="Hexapeptide repeat proteins"/>
    <property type="match status" value="1"/>
</dbReference>
<dbReference type="PANTHER" id="PTHR43584:SF8">
    <property type="entry name" value="N-ACETYLMURAMATE ALPHA-1-PHOSPHATE URIDYLYLTRANSFERASE"/>
    <property type="match status" value="1"/>
</dbReference>
<dbReference type="RefSeq" id="WP_236371774.1">
    <property type="nucleotide sequence ID" value="NZ_WKAT01000029.1"/>
</dbReference>
<dbReference type="Proteomes" id="UP000814158">
    <property type="component" value="Unassembled WGS sequence"/>
</dbReference>
<reference evidence="3 4" key="1">
    <citation type="submission" date="2019-11" db="EMBL/GenBank/DDBJ databases">
        <title>Epiphytic Pseudomonas syringae from cherry orchards.</title>
        <authorList>
            <person name="Hulin M.T."/>
        </authorList>
    </citation>
    <scope>NUCLEOTIDE SEQUENCE [LARGE SCALE GENOMIC DNA]</scope>
    <source>
        <strain evidence="3 4">PA-3-2A</strain>
    </source>
</reference>
<keyword evidence="1 3" id="KW-0808">Transferase</keyword>
<keyword evidence="4" id="KW-1185">Reference proteome</keyword>
<evidence type="ECO:0000313" key="3">
    <source>
        <dbReference type="EMBL" id="MCF5546071.1"/>
    </source>
</evidence>
<dbReference type="InterPro" id="IPR050065">
    <property type="entry name" value="GlmU-like"/>
</dbReference>
<name>A0ABS9GNL4_9PSED</name>
<comment type="caution">
    <text evidence="3">The sequence shown here is derived from an EMBL/GenBank/DDBJ whole genome shotgun (WGS) entry which is preliminary data.</text>
</comment>
<protein>
    <submittedName>
        <fullName evidence="3">LpxA family transferase</fullName>
    </submittedName>
</protein>
<sequence>MIRLAEYIADFSQSPLAPWADLAPWALTTQAPVIVRQMLTQLLAADYIIQDEIAIHRTATVEPGALLKGPLIIGAECFIASGSLLRGGCWLDARCIIGPGAELKTSFVFSGSKLAHFNFVGDSVLGHGINLEAGSIVANYRNERLDKDVWVRVAGQLQRTGCDKFGALLGDQCRIGANAVLAPGAVLAPAGVVGRGQVFDAELTV</sequence>
<organism evidence="3 4">
    <name type="scientific">Pseudomonas salomonii</name>
    <dbReference type="NCBI Taxonomy" id="191391"/>
    <lineage>
        <taxon>Bacteria</taxon>
        <taxon>Pseudomonadati</taxon>
        <taxon>Pseudomonadota</taxon>
        <taxon>Gammaproteobacteria</taxon>
        <taxon>Pseudomonadales</taxon>
        <taxon>Pseudomonadaceae</taxon>
        <taxon>Pseudomonas</taxon>
    </lineage>
</organism>
<dbReference type="GO" id="GO:0016740">
    <property type="term" value="F:transferase activity"/>
    <property type="evidence" value="ECO:0007669"/>
    <property type="project" value="UniProtKB-KW"/>
</dbReference>
<evidence type="ECO:0000313" key="4">
    <source>
        <dbReference type="Proteomes" id="UP000814158"/>
    </source>
</evidence>
<proteinExistence type="predicted"/>
<dbReference type="EMBL" id="WKAT01000029">
    <property type="protein sequence ID" value="MCF5546071.1"/>
    <property type="molecule type" value="Genomic_DNA"/>
</dbReference>
<keyword evidence="2" id="KW-0012">Acyltransferase</keyword>